<comment type="caution">
    <text evidence="14">The sequence shown here is derived from an EMBL/GenBank/DDBJ whole genome shotgun (WGS) entry which is preliminary data.</text>
</comment>
<dbReference type="OrthoDB" id="283488at2"/>
<dbReference type="InterPro" id="IPR028263">
    <property type="entry name" value="FliG_N"/>
</dbReference>
<evidence type="ECO:0000256" key="4">
    <source>
        <dbReference type="ARBA" id="ARBA00021870"/>
    </source>
</evidence>
<evidence type="ECO:0000256" key="8">
    <source>
        <dbReference type="ARBA" id="ARBA00023136"/>
    </source>
</evidence>
<dbReference type="Proteomes" id="UP000075320">
    <property type="component" value="Unassembled WGS sequence"/>
</dbReference>
<keyword evidence="14" id="KW-0969">Cilium</keyword>
<evidence type="ECO:0000256" key="7">
    <source>
        <dbReference type="ARBA" id="ARBA00022779"/>
    </source>
</evidence>
<feature type="domain" description="Flagellar motor switch protein FliG N-terminal" evidence="13">
    <location>
        <begin position="14"/>
        <end position="108"/>
    </location>
</feature>
<comment type="subcellular location">
    <subcellularLocation>
        <location evidence="1">Bacterial flagellum basal body</location>
    </subcellularLocation>
    <subcellularLocation>
        <location evidence="2">Cell membrane</location>
        <topology evidence="2">Peripheral membrane protein</topology>
        <orientation evidence="2">Cytoplasmic side</orientation>
    </subcellularLocation>
</comment>
<keyword evidence="6" id="KW-0145">Chemotaxis</keyword>
<dbReference type="SUPFAM" id="SSF48029">
    <property type="entry name" value="FliG"/>
    <property type="match status" value="2"/>
</dbReference>
<keyword evidence="15" id="KW-1185">Reference proteome</keyword>
<evidence type="ECO:0000256" key="9">
    <source>
        <dbReference type="ARBA" id="ARBA00023143"/>
    </source>
</evidence>
<dbReference type="GO" id="GO:0071973">
    <property type="term" value="P:bacterial-type flagellum-dependent cell motility"/>
    <property type="evidence" value="ECO:0007669"/>
    <property type="project" value="InterPro"/>
</dbReference>
<dbReference type="GO" id="GO:0006935">
    <property type="term" value="P:chemotaxis"/>
    <property type="evidence" value="ECO:0007669"/>
    <property type="project" value="UniProtKB-KW"/>
</dbReference>
<name>A0A150WPF5_BDEBC</name>
<feature type="domain" description="Flagellar motor switch protein FliG C-terminal" evidence="11">
    <location>
        <begin position="228"/>
        <end position="334"/>
    </location>
</feature>
<evidence type="ECO:0000259" key="11">
    <source>
        <dbReference type="Pfam" id="PF01706"/>
    </source>
</evidence>
<dbReference type="InterPro" id="IPR000090">
    <property type="entry name" value="Flg_Motor_Flig"/>
</dbReference>
<sequence length="344" mass="38319">MKLHKSDNIEYEHLKGFDKAAILINYLGRDAVKVLLRRMDDADIRKLINQMSKLRVVPVHVTKRVLEEFYEMISETEDYIFSESISAKDTIVDALGEERARGILGGLNINAGGSRSLESLEMVDAKSLATFLVNEHPQTVAVILAHLEPEKKGEVLKRLPEALQAEVVLRMANLEHVDPELIAEIDRVLKNQLSNTATVEQAALGGVQPVAEMLNVMDKNTETAIMSRLEEKDPLLAEEIRKLMFVFDDIAKIDDRGIQALLKEVPNEKLLLALKTASEDIRNKILKNISARAAEMLREDLANMGPSRLSDVEGAQQEIVNVARRLEAEGKILIARGGSEDAMV</sequence>
<evidence type="ECO:0000313" key="14">
    <source>
        <dbReference type="EMBL" id="KYG66204.1"/>
    </source>
</evidence>
<dbReference type="EMBL" id="LUKE01000001">
    <property type="protein sequence ID" value="KYG66204.1"/>
    <property type="molecule type" value="Genomic_DNA"/>
</dbReference>
<dbReference type="GO" id="GO:0005886">
    <property type="term" value="C:plasma membrane"/>
    <property type="evidence" value="ECO:0007669"/>
    <property type="project" value="UniProtKB-SubCell"/>
</dbReference>
<dbReference type="PRINTS" id="PR00954">
    <property type="entry name" value="FLGMOTORFLIG"/>
</dbReference>
<protein>
    <recommendedName>
        <fullName evidence="4">Flagellar motor switch protein FliG</fullName>
    </recommendedName>
</protein>
<dbReference type="Pfam" id="PF01706">
    <property type="entry name" value="FliG_C"/>
    <property type="match status" value="1"/>
</dbReference>
<dbReference type="GO" id="GO:0009425">
    <property type="term" value="C:bacterial-type flagellum basal body"/>
    <property type="evidence" value="ECO:0007669"/>
    <property type="project" value="UniProtKB-SubCell"/>
</dbReference>
<evidence type="ECO:0000256" key="6">
    <source>
        <dbReference type="ARBA" id="ARBA00022500"/>
    </source>
</evidence>
<dbReference type="FunFam" id="1.10.220.30:FF:000001">
    <property type="entry name" value="Flagellar motor switch protein FliG"/>
    <property type="match status" value="1"/>
</dbReference>
<keyword evidence="14" id="KW-0966">Cell projection</keyword>
<feature type="domain" description="Flagellar motor switch protein FliG middle" evidence="12">
    <location>
        <begin position="126"/>
        <end position="197"/>
    </location>
</feature>
<dbReference type="NCBIfam" id="TIGR00207">
    <property type="entry name" value="fliG"/>
    <property type="match status" value="1"/>
</dbReference>
<comment type="similarity">
    <text evidence="3">Belongs to the FliG family.</text>
</comment>
<reference evidence="14 15" key="1">
    <citation type="submission" date="2016-03" db="EMBL/GenBank/DDBJ databases">
        <authorList>
            <person name="Ploux O."/>
        </authorList>
    </citation>
    <scope>NUCLEOTIDE SEQUENCE [LARGE SCALE GENOMIC DNA]</scope>
    <source>
        <strain evidence="14 15">R0</strain>
    </source>
</reference>
<evidence type="ECO:0000256" key="1">
    <source>
        <dbReference type="ARBA" id="ARBA00004117"/>
    </source>
</evidence>
<dbReference type="RefSeq" id="WP_061833770.1">
    <property type="nucleotide sequence ID" value="NZ_LUKE01000001.1"/>
</dbReference>
<evidence type="ECO:0000256" key="2">
    <source>
        <dbReference type="ARBA" id="ARBA00004413"/>
    </source>
</evidence>
<dbReference type="InterPro" id="IPR032779">
    <property type="entry name" value="FliG_M"/>
</dbReference>
<keyword evidence="7" id="KW-0283">Flagellar rotation</keyword>
<evidence type="ECO:0000256" key="3">
    <source>
        <dbReference type="ARBA" id="ARBA00010299"/>
    </source>
</evidence>
<dbReference type="GO" id="GO:0003774">
    <property type="term" value="F:cytoskeletal motor activity"/>
    <property type="evidence" value="ECO:0007669"/>
    <property type="project" value="InterPro"/>
</dbReference>
<keyword evidence="8" id="KW-0472">Membrane</keyword>
<proteinExistence type="inferred from homology"/>
<dbReference type="PIRSF" id="PIRSF003161">
    <property type="entry name" value="FliG"/>
    <property type="match status" value="1"/>
</dbReference>
<dbReference type="Pfam" id="PF14841">
    <property type="entry name" value="FliG_M"/>
    <property type="match status" value="1"/>
</dbReference>
<organism evidence="14 15">
    <name type="scientific">Bdellovibrio bacteriovorus</name>
    <dbReference type="NCBI Taxonomy" id="959"/>
    <lineage>
        <taxon>Bacteria</taxon>
        <taxon>Pseudomonadati</taxon>
        <taxon>Bdellovibrionota</taxon>
        <taxon>Bdellovibrionia</taxon>
        <taxon>Bdellovibrionales</taxon>
        <taxon>Pseudobdellovibrionaceae</taxon>
        <taxon>Bdellovibrio</taxon>
    </lineage>
</organism>
<dbReference type="InterPro" id="IPR011002">
    <property type="entry name" value="FliG_a-hlx"/>
</dbReference>
<evidence type="ECO:0000259" key="12">
    <source>
        <dbReference type="Pfam" id="PF14841"/>
    </source>
</evidence>
<dbReference type="PANTHER" id="PTHR30534">
    <property type="entry name" value="FLAGELLAR MOTOR SWITCH PROTEIN FLIG"/>
    <property type="match status" value="1"/>
</dbReference>
<dbReference type="Pfam" id="PF14842">
    <property type="entry name" value="FliG_N"/>
    <property type="match status" value="1"/>
</dbReference>
<gene>
    <name evidence="14" type="ORF">AZI86_03850</name>
</gene>
<evidence type="ECO:0000259" key="13">
    <source>
        <dbReference type="Pfam" id="PF14842"/>
    </source>
</evidence>
<comment type="function">
    <text evidence="10">FliG is one of three proteins (FliG, FliN, FliM) that forms the rotor-mounted switch complex (C ring), located at the base of the basal body. This complex interacts with the CheY and CheZ chemotaxis proteins, in addition to contacting components of the motor that determine the direction of flagellar rotation.</text>
</comment>
<keyword evidence="9" id="KW-0975">Bacterial flagellum</keyword>
<evidence type="ECO:0000256" key="10">
    <source>
        <dbReference type="ARBA" id="ARBA00025598"/>
    </source>
</evidence>
<accession>A0A150WPF5</accession>
<keyword evidence="5" id="KW-1003">Cell membrane</keyword>
<dbReference type="Gene3D" id="1.10.220.30">
    <property type="match status" value="3"/>
</dbReference>
<dbReference type="AlphaFoldDB" id="A0A150WPF5"/>
<dbReference type="InterPro" id="IPR023087">
    <property type="entry name" value="Flg_Motor_Flig_C"/>
</dbReference>
<keyword evidence="14" id="KW-0282">Flagellum</keyword>
<dbReference type="PANTHER" id="PTHR30534:SF0">
    <property type="entry name" value="FLAGELLAR MOTOR SWITCH PROTEIN FLIG"/>
    <property type="match status" value="1"/>
</dbReference>
<evidence type="ECO:0000313" key="15">
    <source>
        <dbReference type="Proteomes" id="UP000075320"/>
    </source>
</evidence>
<evidence type="ECO:0000256" key="5">
    <source>
        <dbReference type="ARBA" id="ARBA00022475"/>
    </source>
</evidence>